<sequence>MKEKTWLNKKSKIIMAVAALVLLVVGGTYAWWVANKKVEQTVSMGKLDFTAEFPKLVLDEYYEPGLSIDFAGKIKNTGNLSIAIKIDNDSDIKFVYSDDQQTPIEASKQQFVKDTDNLIELSFEPKDGDYFGNPNAYWFTDETNSDVRILMLEPKAEIEVTNQAVLSGEMGNKYQEATVKVGANLKGTQVLGGALLAELGVDEANMIPLENKSSNRGIQARSMMSTPSQNAQKADQKLRELLKRGK</sequence>
<feature type="compositionally biased region" description="Basic and acidic residues" evidence="1">
    <location>
        <begin position="234"/>
        <end position="246"/>
    </location>
</feature>
<name>A0A1X8XKX3_9ENTE</name>
<dbReference type="OrthoDB" id="2180889at2"/>
<evidence type="ECO:0000313" key="3">
    <source>
        <dbReference type="Proteomes" id="UP000195918"/>
    </source>
</evidence>
<evidence type="ECO:0000256" key="1">
    <source>
        <dbReference type="SAM" id="MobiDB-lite"/>
    </source>
</evidence>
<dbReference type="Proteomes" id="UP000195918">
    <property type="component" value="Unassembled WGS sequence"/>
</dbReference>
<organism evidence="2 3">
    <name type="scientific">Vagococcus fluvialis bH819</name>
    <dbReference type="NCBI Taxonomy" id="1255619"/>
    <lineage>
        <taxon>Bacteria</taxon>
        <taxon>Bacillati</taxon>
        <taxon>Bacillota</taxon>
        <taxon>Bacilli</taxon>
        <taxon>Lactobacillales</taxon>
        <taxon>Enterococcaceae</taxon>
        <taxon>Vagococcus</taxon>
    </lineage>
</organism>
<dbReference type="InterPro" id="IPR022121">
    <property type="entry name" value="Peptidase_M73_camelysin"/>
</dbReference>
<keyword evidence="3" id="KW-1185">Reference proteome</keyword>
<proteinExistence type="predicted"/>
<accession>A0A1X8XKX3</accession>
<feature type="compositionally biased region" description="Polar residues" evidence="1">
    <location>
        <begin position="222"/>
        <end position="233"/>
    </location>
</feature>
<dbReference type="RefSeq" id="WP_086950223.1">
    <property type="nucleotide sequence ID" value="NZ_FWFD01000003.1"/>
</dbReference>
<feature type="region of interest" description="Disordered" evidence="1">
    <location>
        <begin position="222"/>
        <end position="246"/>
    </location>
</feature>
<dbReference type="NCBIfam" id="TIGR04088">
    <property type="entry name" value="cognate_SipW"/>
    <property type="match status" value="1"/>
</dbReference>
<evidence type="ECO:0000313" key="2">
    <source>
        <dbReference type="EMBL" id="SLM84559.1"/>
    </source>
</evidence>
<dbReference type="EMBL" id="FWFD01000003">
    <property type="protein sequence ID" value="SLM84559.1"/>
    <property type="molecule type" value="Genomic_DNA"/>
</dbReference>
<protein>
    <submittedName>
        <fullName evidence="2">Uncharacterized protein</fullName>
    </submittedName>
</protein>
<dbReference type="Pfam" id="PF12389">
    <property type="entry name" value="Peptidase_M73"/>
    <property type="match status" value="1"/>
</dbReference>
<dbReference type="InterPro" id="IPR023833">
    <property type="entry name" value="Signal_pept_SipW-depend-type"/>
</dbReference>
<gene>
    <name evidence="2" type="ORF">FM121_00605</name>
</gene>
<reference evidence="3" key="1">
    <citation type="submission" date="2017-02" db="EMBL/GenBank/DDBJ databases">
        <authorList>
            <person name="Dridi B."/>
        </authorList>
    </citation>
    <scope>NUCLEOTIDE SEQUENCE [LARGE SCALE GENOMIC DNA]</scope>
    <source>
        <strain evidence="3">bH819</strain>
    </source>
</reference>
<dbReference type="AlphaFoldDB" id="A0A1X8XKX3"/>